<evidence type="ECO:0000313" key="3">
    <source>
        <dbReference type="Proteomes" id="UP000002624"/>
    </source>
</evidence>
<gene>
    <name evidence="2" type="ORF">HCDG_07060</name>
</gene>
<dbReference type="VEuPathDB" id="FungiDB:HCDG_07060"/>
<feature type="compositionally biased region" description="Basic residues" evidence="1">
    <location>
        <begin position="23"/>
        <end position="39"/>
    </location>
</feature>
<dbReference type="AlphaFoldDB" id="C6HLH9"/>
<dbReference type="EMBL" id="GG692430">
    <property type="protein sequence ID" value="EER39116.1"/>
    <property type="molecule type" value="Genomic_DNA"/>
</dbReference>
<dbReference type="HOGENOM" id="CLU_2003232_0_0_1"/>
<reference evidence="3" key="1">
    <citation type="submission" date="2009-05" db="EMBL/GenBank/DDBJ databases">
        <title>The genome sequence of Ajellomyces capsulatus strain H143.</title>
        <authorList>
            <person name="Champion M."/>
            <person name="Cuomo C.A."/>
            <person name="Ma L.-J."/>
            <person name="Henn M.R."/>
            <person name="Sil A."/>
            <person name="Goldman B."/>
            <person name="Young S.K."/>
            <person name="Kodira C.D."/>
            <person name="Zeng Q."/>
            <person name="Koehrsen M."/>
            <person name="Alvarado L."/>
            <person name="Berlin A.M."/>
            <person name="Borenstein D."/>
            <person name="Chen Z."/>
            <person name="Engels R."/>
            <person name="Freedman E."/>
            <person name="Gellesch M."/>
            <person name="Goldberg J."/>
            <person name="Griggs A."/>
            <person name="Gujja S."/>
            <person name="Heiman D.I."/>
            <person name="Hepburn T.A."/>
            <person name="Howarth C."/>
            <person name="Jen D."/>
            <person name="Larson L."/>
            <person name="Lewis B."/>
            <person name="Mehta T."/>
            <person name="Park D."/>
            <person name="Pearson M."/>
            <person name="Roberts A."/>
            <person name="Saif S."/>
            <person name="Shea T.D."/>
            <person name="Shenoy N."/>
            <person name="Sisk P."/>
            <person name="Stolte C."/>
            <person name="Sykes S."/>
            <person name="Walk T."/>
            <person name="White J."/>
            <person name="Yandava C."/>
            <person name="Klein B."/>
            <person name="McEwen J.G."/>
            <person name="Puccia R."/>
            <person name="Goldman G.H."/>
            <person name="Felipe M.S."/>
            <person name="Nino-Vega G."/>
            <person name="San-Blas G."/>
            <person name="Taylor J.W."/>
            <person name="Mendoza L."/>
            <person name="Galagan J.E."/>
            <person name="Nusbaum C."/>
            <person name="Birren B.W."/>
        </authorList>
    </citation>
    <scope>NUCLEOTIDE SEQUENCE [LARGE SCALE GENOMIC DNA]</scope>
    <source>
        <strain evidence="3">H143</strain>
    </source>
</reference>
<evidence type="ECO:0000313" key="2">
    <source>
        <dbReference type="EMBL" id="EER39116.1"/>
    </source>
</evidence>
<proteinExistence type="predicted"/>
<name>C6HLH9_AJECH</name>
<feature type="compositionally biased region" description="Basic and acidic residues" evidence="1">
    <location>
        <begin position="7"/>
        <end position="22"/>
    </location>
</feature>
<sequence length="124" mass="14318">MVYGPLEQDRETKAELNREEKQQKKRKMDRSHPGKAKRLNKPEYGEGARFVVTGTGRRFWWGEVHGNTSYPTSPTDQAALSLLLSRTRLSVSFLVLLQSSPSSVWSRIWWSFCWLLNITITFSA</sequence>
<evidence type="ECO:0000256" key="1">
    <source>
        <dbReference type="SAM" id="MobiDB-lite"/>
    </source>
</evidence>
<dbReference type="Proteomes" id="UP000002624">
    <property type="component" value="Unassembled WGS sequence"/>
</dbReference>
<organism evidence="2 3">
    <name type="scientific">Ajellomyces capsulatus (strain H143)</name>
    <name type="common">Darling's disease fungus</name>
    <name type="synonym">Histoplasma capsulatum</name>
    <dbReference type="NCBI Taxonomy" id="544712"/>
    <lineage>
        <taxon>Eukaryota</taxon>
        <taxon>Fungi</taxon>
        <taxon>Dikarya</taxon>
        <taxon>Ascomycota</taxon>
        <taxon>Pezizomycotina</taxon>
        <taxon>Eurotiomycetes</taxon>
        <taxon>Eurotiomycetidae</taxon>
        <taxon>Onygenales</taxon>
        <taxon>Ajellomycetaceae</taxon>
        <taxon>Histoplasma</taxon>
    </lineage>
</organism>
<protein>
    <submittedName>
        <fullName evidence="2">Uncharacterized protein</fullName>
    </submittedName>
</protein>
<accession>C6HLH9</accession>
<feature type="region of interest" description="Disordered" evidence="1">
    <location>
        <begin position="1"/>
        <end position="42"/>
    </location>
</feature>